<feature type="coiled-coil region" evidence="1">
    <location>
        <begin position="15"/>
        <end position="42"/>
    </location>
</feature>
<feature type="transmembrane region" description="Helical" evidence="2">
    <location>
        <begin position="278"/>
        <end position="298"/>
    </location>
</feature>
<keyword evidence="2" id="KW-1133">Transmembrane helix</keyword>
<keyword evidence="2" id="KW-0812">Transmembrane</keyword>
<evidence type="ECO:0000313" key="3">
    <source>
        <dbReference type="EMBL" id="QWX10204.1"/>
    </source>
</evidence>
<organism evidence="3 4">
    <name type="scientific">Vibrio phage vB_VpP_BT-1011</name>
    <dbReference type="NCBI Taxonomy" id="2799672"/>
    <lineage>
        <taxon>Viruses</taxon>
        <taxon>Duplodnaviria</taxon>
        <taxon>Heunggongvirae</taxon>
        <taxon>Uroviricota</taxon>
        <taxon>Caudoviricetes</taxon>
        <taxon>Tieomvirus</taxon>
        <taxon>Tieomvirus BT1011</taxon>
    </lineage>
</organism>
<keyword evidence="1" id="KW-0175">Coiled coil</keyword>
<protein>
    <submittedName>
        <fullName evidence="3">Tape measure protein</fullName>
    </submittedName>
</protein>
<proteinExistence type="predicted"/>
<gene>
    <name evidence="3" type="ORF">vBVpPBT1011_0005</name>
</gene>
<keyword evidence="2" id="KW-0472">Membrane</keyword>
<evidence type="ECO:0000256" key="1">
    <source>
        <dbReference type="SAM" id="Coils"/>
    </source>
</evidence>
<feature type="transmembrane region" description="Helical" evidence="2">
    <location>
        <begin position="304"/>
        <end position="330"/>
    </location>
</feature>
<accession>A0A8F2XXS5</accession>
<reference evidence="3" key="1">
    <citation type="submission" date="2020-09" db="EMBL/GenBank/DDBJ databases">
        <authorList>
            <person name="Gao C."/>
            <person name="Qiu Z."/>
        </authorList>
    </citation>
    <scope>NUCLEOTIDE SEQUENCE</scope>
</reference>
<dbReference type="EMBL" id="MW009675">
    <property type="protein sequence ID" value="QWX10204.1"/>
    <property type="molecule type" value="Genomic_DNA"/>
</dbReference>
<dbReference type="Proteomes" id="UP000683424">
    <property type="component" value="Segment"/>
</dbReference>
<evidence type="ECO:0000256" key="2">
    <source>
        <dbReference type="SAM" id="Phobius"/>
    </source>
</evidence>
<name>A0A8F2XXS5_9CAUD</name>
<evidence type="ECO:0000313" key="4">
    <source>
        <dbReference type="Proteomes" id="UP000683424"/>
    </source>
</evidence>
<sequence length="520" mass="56442">MSLLDRFAILFETDSAEASQEVDELNKKLKDTEKNANDAVDSMDDASDSADEMGFNFAEAAKSAATLIATFVAFDAIKDTITETALLTDTLGKLTQTQGLNIIQMDAWGAAAERNGGSASAFQASVIGLNDQLSEIQFGGGQQIIQTLAMMGVSAFNSNGQIRDTFSLLESLAGVFEGMSARRSASLGRRLGLDQGTILLLQQGRVGVQQLVEQQERLGEATEESYLAAANFNDAQDNLNRTLTSVLQTINTAILPILTDLLDGIRNVIQWMRENEDFTIGFFIAIGTAITAVALPAISSLVGAIAGIAAPFALPIAAIASLATGFALLFEDVKAYIEGNSSLIGDLANKYEWFGTVVDGLIDVFKNLWKGIEQLFDFGKLLVENPKEALSKMKQSFINVFTDIWDYVKDLFDFDAFLNRWTENFTTMFNIFGDDEDGQRISENTLRAIQISNIYGANPLNTYTPNIAGAPNVYNSNKFSFSNSISAKGVTPEQVDRQLTDEFGRQVATAGNMLDDGISY</sequence>
<keyword evidence="4" id="KW-1185">Reference proteome</keyword>